<feature type="domain" description="Glycosyltransferase 2-like" evidence="1">
    <location>
        <begin position="12"/>
        <end position="170"/>
    </location>
</feature>
<proteinExistence type="predicted"/>
<evidence type="ECO:0000313" key="3">
    <source>
        <dbReference type="Proteomes" id="UP000094056"/>
    </source>
</evidence>
<accession>A0A1E3XGR7</accession>
<gene>
    <name evidence="2" type="ORF">SCARUB_00085</name>
</gene>
<dbReference type="AlphaFoldDB" id="A0A1E3XGR7"/>
<dbReference type="EMBL" id="MAYW01000001">
    <property type="protein sequence ID" value="ODS34825.1"/>
    <property type="molecule type" value="Genomic_DNA"/>
</dbReference>
<comment type="caution">
    <text evidence="2">The sequence shown here is derived from an EMBL/GenBank/DDBJ whole genome shotgun (WGS) entry which is preliminary data.</text>
</comment>
<dbReference type="Proteomes" id="UP000094056">
    <property type="component" value="Unassembled WGS sequence"/>
</dbReference>
<dbReference type="PANTHER" id="PTHR43685">
    <property type="entry name" value="GLYCOSYLTRANSFERASE"/>
    <property type="match status" value="1"/>
</dbReference>
<name>A0A1E3XGR7_9BACT</name>
<organism evidence="2 3">
    <name type="scientific">Candidatus Scalindua rubra</name>
    <dbReference type="NCBI Taxonomy" id="1872076"/>
    <lineage>
        <taxon>Bacteria</taxon>
        <taxon>Pseudomonadati</taxon>
        <taxon>Planctomycetota</taxon>
        <taxon>Candidatus Brocadiia</taxon>
        <taxon>Candidatus Brocadiales</taxon>
        <taxon>Candidatus Scalinduaceae</taxon>
        <taxon>Candidatus Scalindua</taxon>
    </lineage>
</organism>
<dbReference type="InterPro" id="IPR001173">
    <property type="entry name" value="Glyco_trans_2-like"/>
</dbReference>
<dbReference type="PANTHER" id="PTHR43685:SF2">
    <property type="entry name" value="GLYCOSYLTRANSFERASE 2-LIKE DOMAIN-CONTAINING PROTEIN"/>
    <property type="match status" value="1"/>
</dbReference>
<dbReference type="InterPro" id="IPR029044">
    <property type="entry name" value="Nucleotide-diphossugar_trans"/>
</dbReference>
<dbReference type="SUPFAM" id="SSF53448">
    <property type="entry name" value="Nucleotide-diphospho-sugar transferases"/>
    <property type="match status" value="1"/>
</dbReference>
<evidence type="ECO:0000259" key="1">
    <source>
        <dbReference type="Pfam" id="PF00535"/>
    </source>
</evidence>
<evidence type="ECO:0000313" key="2">
    <source>
        <dbReference type="EMBL" id="ODS34825.1"/>
    </source>
</evidence>
<sequence length="299" mass="34191">MINSMSNQPFVSVIIPVYNGGKYIERCLDALIASTYPSFEIIVIDGCSTDNTMVMAQQMGATVLQLPRQSGISAARNFGAQHAQGDIIMFIDSDVIVREETIEMIVDSFKRHPGIVGVFGSYDDDPAEGNFISQYRNLLHHYHHQHSDTESYTLWTGCGAIRKKVFEEIGGFDQKRYTKPSIEDIEFGYRIRKKGYRILLNKDLQVKHLKRWEFLSMLRTDIFQRAIPWSRLILETKFMPKDLNLKISHRISSISAALMVLMIPFLPLSNKQLYDVPVALTVGLLSLTKKQKYMDATWT</sequence>
<keyword evidence="2" id="KW-0808">Transferase</keyword>
<dbReference type="Gene3D" id="3.90.550.10">
    <property type="entry name" value="Spore Coat Polysaccharide Biosynthesis Protein SpsA, Chain A"/>
    <property type="match status" value="1"/>
</dbReference>
<dbReference type="Pfam" id="PF00535">
    <property type="entry name" value="Glycos_transf_2"/>
    <property type="match status" value="1"/>
</dbReference>
<protein>
    <submittedName>
        <fullName evidence="2">Glycosyltransferase</fullName>
    </submittedName>
</protein>
<dbReference type="GO" id="GO:0016740">
    <property type="term" value="F:transferase activity"/>
    <property type="evidence" value="ECO:0007669"/>
    <property type="project" value="UniProtKB-KW"/>
</dbReference>
<reference evidence="2 3" key="1">
    <citation type="submission" date="2016-07" db="EMBL/GenBank/DDBJ databases">
        <title>Draft genome of Scalindua rubra, obtained from a brine-seawater interface in the Red Sea, sheds light on salt adaptation in anammox bacteria.</title>
        <authorList>
            <person name="Speth D.R."/>
            <person name="Lagkouvardos I."/>
            <person name="Wang Y."/>
            <person name="Qian P.-Y."/>
            <person name="Dutilh B.E."/>
            <person name="Jetten M.S."/>
        </authorList>
    </citation>
    <scope>NUCLEOTIDE SEQUENCE [LARGE SCALE GENOMIC DNA]</scope>
    <source>
        <strain evidence="2">BSI-1</strain>
    </source>
</reference>
<dbReference type="InterPro" id="IPR050834">
    <property type="entry name" value="Glycosyltransf_2"/>
</dbReference>